<dbReference type="PANTHER" id="PTHR12455">
    <property type="entry name" value="NUCLEOLAR COMPLEX PROTEIN 4"/>
    <property type="match status" value="1"/>
</dbReference>
<dbReference type="AlphaFoldDB" id="A0AA88GNI5"/>
<organism evidence="4 5">
    <name type="scientific">Naegleria lovaniensis</name>
    <name type="common">Amoeba</name>
    <dbReference type="NCBI Taxonomy" id="51637"/>
    <lineage>
        <taxon>Eukaryota</taxon>
        <taxon>Discoba</taxon>
        <taxon>Heterolobosea</taxon>
        <taxon>Tetramitia</taxon>
        <taxon>Eutetramitia</taxon>
        <taxon>Vahlkampfiidae</taxon>
        <taxon>Naegleria</taxon>
    </lineage>
</organism>
<accession>A0AA88GNI5</accession>
<dbReference type="InterPro" id="IPR005612">
    <property type="entry name" value="CCAAT-binding_factor"/>
</dbReference>
<dbReference type="Proteomes" id="UP000816034">
    <property type="component" value="Unassembled WGS sequence"/>
</dbReference>
<comment type="caution">
    <text evidence="4">The sequence shown here is derived from an EMBL/GenBank/DDBJ whole genome shotgun (WGS) entry which is preliminary data.</text>
</comment>
<keyword evidence="5" id="KW-1185">Reference proteome</keyword>
<name>A0AA88GNI5_NAELO</name>
<sequence length="615" mass="71802">MRKRQEPTRAQAHPKTSSLHSEFKSVSQIEDIAKGIISDKKNTNNLLKLTEFLEESFPRSLRKERNFVLQSIESLLQVFSHFFDQKTLILNVGEKDTVVCDVSKEKTIQKKEYMKWVYDQYSTFTKYLPLFAIHYFTKFEESEVEIQKCVDAILTLAKLELNSANDSAFVEMDRERNRINTIVCEGPFGSLIYHLAIDTNQSEGKAFIIDYLKDKFIDRYHDLRYFTYVALTLAIRKLRSKKKKAITYPQFCENILSIIDDIPPIEDIERLFLYEGFDDSSEEEEDVMSDNEDFEDGLMMDDGTIPSGDTLMDPLGDLNSLTLPSSSEKNECKMKTRKNIMTKSIYETILRKMSEEIIPQFEDPFLLNDFISNSFDQGGLVALLSVKSLFILISEYNLVYDQFYQKLYSIIDLNLFTMDDREEFFELFDTFMKSTHLPEYIVAAFVKKFARISLFAPAYACTYILAVIYNLVSRHPQISFLVQHDEIEPKYLSRLQKKALKEQHTRSNNDHVTDPFDFHEKDPKLCNAMQSQLWEIDTLIHHSNTEVAKMAKDVKRHFAEGFPQYDIKKFTSTTTEDMFTRLAEKKRFVKLTNLDAPNGLFETKDKNSVYSIFDF</sequence>
<dbReference type="Pfam" id="PF03914">
    <property type="entry name" value="CBF"/>
    <property type="match status" value="1"/>
</dbReference>
<dbReference type="EMBL" id="PYSW02000026">
    <property type="protein sequence ID" value="KAG2381773.1"/>
    <property type="molecule type" value="Genomic_DNA"/>
</dbReference>
<dbReference type="PANTHER" id="PTHR12455:SF0">
    <property type="entry name" value="NUCLEOLAR COMPLEX PROTEIN 4 HOMOLOG"/>
    <property type="match status" value="1"/>
</dbReference>
<feature type="compositionally biased region" description="Polar residues" evidence="2">
    <location>
        <begin position="14"/>
        <end position="23"/>
    </location>
</feature>
<dbReference type="GO" id="GO:0030692">
    <property type="term" value="C:Noc4p-Nop14p complex"/>
    <property type="evidence" value="ECO:0007669"/>
    <property type="project" value="TreeGrafter"/>
</dbReference>
<gene>
    <name evidence="4" type="ORF">C9374_006157</name>
</gene>
<evidence type="ECO:0000313" key="5">
    <source>
        <dbReference type="Proteomes" id="UP000816034"/>
    </source>
</evidence>
<protein>
    <recommendedName>
        <fullName evidence="3">CCAAT-binding factor domain-containing protein</fullName>
    </recommendedName>
</protein>
<evidence type="ECO:0000259" key="3">
    <source>
        <dbReference type="Pfam" id="PF03914"/>
    </source>
</evidence>
<dbReference type="GO" id="GO:0032040">
    <property type="term" value="C:small-subunit processome"/>
    <property type="evidence" value="ECO:0007669"/>
    <property type="project" value="TreeGrafter"/>
</dbReference>
<dbReference type="GeneID" id="68098611"/>
<evidence type="ECO:0000256" key="1">
    <source>
        <dbReference type="ARBA" id="ARBA00007797"/>
    </source>
</evidence>
<dbReference type="RefSeq" id="XP_044547452.1">
    <property type="nucleotide sequence ID" value="XM_044695986.1"/>
</dbReference>
<comment type="similarity">
    <text evidence="1">Belongs to the CBF/MAK21 family.</text>
</comment>
<reference evidence="4 5" key="1">
    <citation type="journal article" date="2018" name="BMC Genomics">
        <title>The genome of Naegleria lovaniensis, the basis for a comparative approach to unravel pathogenicity factors of the human pathogenic amoeba N. fowleri.</title>
        <authorList>
            <person name="Liechti N."/>
            <person name="Schurch N."/>
            <person name="Bruggmann R."/>
            <person name="Wittwer M."/>
        </authorList>
    </citation>
    <scope>NUCLEOTIDE SEQUENCE [LARGE SCALE GENOMIC DNA]</scope>
    <source>
        <strain evidence="4 5">ATCC 30569</strain>
    </source>
</reference>
<feature type="domain" description="CCAAT-binding factor" evidence="3">
    <location>
        <begin position="383"/>
        <end position="551"/>
    </location>
</feature>
<dbReference type="GO" id="GO:0042254">
    <property type="term" value="P:ribosome biogenesis"/>
    <property type="evidence" value="ECO:0007669"/>
    <property type="project" value="InterPro"/>
</dbReference>
<evidence type="ECO:0000313" key="4">
    <source>
        <dbReference type="EMBL" id="KAG2381773.1"/>
    </source>
</evidence>
<proteinExistence type="inferred from homology"/>
<feature type="region of interest" description="Disordered" evidence="2">
    <location>
        <begin position="1"/>
        <end position="23"/>
    </location>
</feature>
<dbReference type="InterPro" id="IPR027193">
    <property type="entry name" value="Noc4"/>
</dbReference>
<evidence type="ECO:0000256" key="2">
    <source>
        <dbReference type="SAM" id="MobiDB-lite"/>
    </source>
</evidence>